<dbReference type="PRINTS" id="PR00411">
    <property type="entry name" value="PNDRDTASEI"/>
</dbReference>
<dbReference type="GO" id="GO:0004148">
    <property type="term" value="F:dihydrolipoyl dehydrogenase (NADH) activity"/>
    <property type="evidence" value="ECO:0007669"/>
    <property type="project" value="TreeGrafter"/>
</dbReference>
<comment type="cofactor">
    <cofactor evidence="1">
        <name>FAD</name>
        <dbReference type="ChEBI" id="CHEBI:57692"/>
    </cofactor>
</comment>
<dbReference type="InterPro" id="IPR004099">
    <property type="entry name" value="Pyr_nucl-diS_OxRdtase_dimer"/>
</dbReference>
<keyword evidence="5" id="KW-0560">Oxidoreductase</keyword>
<dbReference type="SUPFAM" id="SSF55424">
    <property type="entry name" value="FAD/NAD-linked reductases, dimerisation (C-terminal) domain"/>
    <property type="match status" value="1"/>
</dbReference>
<evidence type="ECO:0000256" key="4">
    <source>
        <dbReference type="ARBA" id="ARBA00022827"/>
    </source>
</evidence>
<name>T1BKP9_9ZZZZ</name>
<dbReference type="FunFam" id="3.30.390.30:FF:000001">
    <property type="entry name" value="Dihydrolipoyl dehydrogenase"/>
    <property type="match status" value="1"/>
</dbReference>
<evidence type="ECO:0000259" key="7">
    <source>
        <dbReference type="Pfam" id="PF02852"/>
    </source>
</evidence>
<dbReference type="PANTHER" id="PTHR22912:SF151">
    <property type="entry name" value="DIHYDROLIPOYL DEHYDROGENASE, MITOCHONDRIAL"/>
    <property type="match status" value="1"/>
</dbReference>
<reference evidence="8" key="1">
    <citation type="submission" date="2013-08" db="EMBL/GenBank/DDBJ databases">
        <authorList>
            <person name="Mendez C."/>
            <person name="Richter M."/>
            <person name="Ferrer M."/>
            <person name="Sanchez J."/>
        </authorList>
    </citation>
    <scope>NUCLEOTIDE SEQUENCE</scope>
</reference>
<keyword evidence="4" id="KW-0274">FAD</keyword>
<dbReference type="PANTHER" id="PTHR22912">
    <property type="entry name" value="DISULFIDE OXIDOREDUCTASE"/>
    <property type="match status" value="1"/>
</dbReference>
<comment type="caution">
    <text evidence="8">The sequence shown here is derived from an EMBL/GenBank/DDBJ whole genome shotgun (WGS) entry which is preliminary data.</text>
</comment>
<protein>
    <submittedName>
        <fullName evidence="8">Dihydrolipoamide dehydrogenase</fullName>
    </submittedName>
</protein>
<sequence length="134" mass="14175">ERLAGQLPEVNLVHIPAVIYTEPELAWVGLTEEAAQAAGRAVRIGRFPFQANGRAKARGAPQGLVKVIACAVTDRILGVHILGPEASELIAEAVVALEFQASSEDLARIVHAHPSLSEALREACLGVDGRTLNL</sequence>
<proteinExistence type="inferred from homology"/>
<comment type="similarity">
    <text evidence="2">Belongs to the class-I pyridine nucleotide-disulfide oxidoreductase family.</text>
</comment>
<evidence type="ECO:0000256" key="3">
    <source>
        <dbReference type="ARBA" id="ARBA00022630"/>
    </source>
</evidence>
<organism evidence="8">
    <name type="scientific">mine drainage metagenome</name>
    <dbReference type="NCBI Taxonomy" id="410659"/>
    <lineage>
        <taxon>unclassified sequences</taxon>
        <taxon>metagenomes</taxon>
        <taxon>ecological metagenomes</taxon>
    </lineage>
</organism>
<evidence type="ECO:0000256" key="2">
    <source>
        <dbReference type="ARBA" id="ARBA00007532"/>
    </source>
</evidence>
<evidence type="ECO:0000256" key="5">
    <source>
        <dbReference type="ARBA" id="ARBA00023002"/>
    </source>
</evidence>
<dbReference type="InterPro" id="IPR050151">
    <property type="entry name" value="Class-I_Pyr_Nuc-Dis_Oxidored"/>
</dbReference>
<evidence type="ECO:0000313" key="8">
    <source>
        <dbReference type="EMBL" id="EQD73521.1"/>
    </source>
</evidence>
<dbReference type="Pfam" id="PF02852">
    <property type="entry name" value="Pyr_redox_dim"/>
    <property type="match status" value="1"/>
</dbReference>
<dbReference type="GO" id="GO:0050660">
    <property type="term" value="F:flavin adenine dinucleotide binding"/>
    <property type="evidence" value="ECO:0007669"/>
    <property type="project" value="TreeGrafter"/>
</dbReference>
<feature type="non-terminal residue" evidence="8">
    <location>
        <position position="1"/>
    </location>
</feature>
<keyword evidence="3" id="KW-0285">Flavoprotein</keyword>
<dbReference type="EMBL" id="AUZX01003578">
    <property type="protein sequence ID" value="EQD73521.1"/>
    <property type="molecule type" value="Genomic_DNA"/>
</dbReference>
<reference evidence="8" key="2">
    <citation type="journal article" date="2014" name="ISME J.">
        <title>Microbial stratification in low pH oxic and suboxic macroscopic growths along an acid mine drainage.</title>
        <authorList>
            <person name="Mendez-Garcia C."/>
            <person name="Mesa V."/>
            <person name="Sprenger R.R."/>
            <person name="Richter M."/>
            <person name="Diez M.S."/>
            <person name="Solano J."/>
            <person name="Bargiela R."/>
            <person name="Golyshina O.V."/>
            <person name="Manteca A."/>
            <person name="Ramos J.L."/>
            <person name="Gallego J.R."/>
            <person name="Llorente I."/>
            <person name="Martins Dos Santos V.A."/>
            <person name="Jensen O.N."/>
            <person name="Pelaez A.I."/>
            <person name="Sanchez J."/>
            <person name="Ferrer M."/>
        </authorList>
    </citation>
    <scope>NUCLEOTIDE SEQUENCE</scope>
</reference>
<gene>
    <name evidence="8" type="ORF">B1A_04904</name>
</gene>
<feature type="domain" description="Pyridine nucleotide-disulphide oxidoreductase dimerisation" evidence="7">
    <location>
        <begin position="15"/>
        <end position="123"/>
    </location>
</feature>
<accession>T1BKP9</accession>
<dbReference type="InterPro" id="IPR016156">
    <property type="entry name" value="FAD/NAD-linked_Rdtase_dimer_sf"/>
</dbReference>
<keyword evidence="6" id="KW-0520">NAD</keyword>
<dbReference type="AlphaFoldDB" id="T1BKP9"/>
<evidence type="ECO:0000256" key="6">
    <source>
        <dbReference type="ARBA" id="ARBA00023027"/>
    </source>
</evidence>
<dbReference type="Gene3D" id="3.30.390.30">
    <property type="match status" value="1"/>
</dbReference>
<evidence type="ECO:0000256" key="1">
    <source>
        <dbReference type="ARBA" id="ARBA00001974"/>
    </source>
</evidence>
<dbReference type="GO" id="GO:0006103">
    <property type="term" value="P:2-oxoglutarate metabolic process"/>
    <property type="evidence" value="ECO:0007669"/>
    <property type="project" value="TreeGrafter"/>
</dbReference>